<dbReference type="GO" id="GO:0009279">
    <property type="term" value="C:cell outer membrane"/>
    <property type="evidence" value="ECO:0007669"/>
    <property type="project" value="UniProtKB-SubCell"/>
</dbReference>
<feature type="domain" description="RagB/SusD" evidence="6">
    <location>
        <begin position="346"/>
        <end position="440"/>
    </location>
</feature>
<keyword evidence="3" id="KW-0732">Signal</keyword>
<dbReference type="Pfam" id="PF07980">
    <property type="entry name" value="SusD_RagB"/>
    <property type="match status" value="1"/>
</dbReference>
<name>A0A1W2EL09_9SPHI</name>
<comment type="similarity">
    <text evidence="2">Belongs to the SusD family.</text>
</comment>
<evidence type="ECO:0000256" key="3">
    <source>
        <dbReference type="ARBA" id="ARBA00022729"/>
    </source>
</evidence>
<dbReference type="AlphaFoldDB" id="A0A1W2EL09"/>
<dbReference type="InterPro" id="IPR012944">
    <property type="entry name" value="SusD_RagB_dom"/>
</dbReference>
<dbReference type="PROSITE" id="PS51257">
    <property type="entry name" value="PROKAR_LIPOPROTEIN"/>
    <property type="match status" value="1"/>
</dbReference>
<keyword evidence="9" id="KW-1185">Reference proteome</keyword>
<organism evidence="8 9">
    <name type="scientific">Pedobacter nyackensis</name>
    <dbReference type="NCBI Taxonomy" id="475255"/>
    <lineage>
        <taxon>Bacteria</taxon>
        <taxon>Pseudomonadati</taxon>
        <taxon>Bacteroidota</taxon>
        <taxon>Sphingobacteriia</taxon>
        <taxon>Sphingobacteriales</taxon>
        <taxon>Sphingobacteriaceae</taxon>
        <taxon>Pedobacter</taxon>
    </lineage>
</organism>
<reference evidence="8 9" key="1">
    <citation type="submission" date="2017-04" db="EMBL/GenBank/DDBJ databases">
        <authorList>
            <person name="Afonso C.L."/>
            <person name="Miller P.J."/>
            <person name="Scott M.A."/>
            <person name="Spackman E."/>
            <person name="Goraichik I."/>
            <person name="Dimitrov K.M."/>
            <person name="Suarez D.L."/>
            <person name="Swayne D.E."/>
        </authorList>
    </citation>
    <scope>NUCLEOTIDE SEQUENCE [LARGE SCALE GENOMIC DNA]</scope>
    <source>
        <strain evidence="8 9">DSM 19625</strain>
    </source>
</reference>
<evidence type="ECO:0000313" key="9">
    <source>
        <dbReference type="Proteomes" id="UP000192678"/>
    </source>
</evidence>
<evidence type="ECO:0000259" key="6">
    <source>
        <dbReference type="Pfam" id="PF07980"/>
    </source>
</evidence>
<gene>
    <name evidence="8" type="ORF">SAMN04488101_11393</name>
</gene>
<dbReference type="EMBL" id="FWYB01000013">
    <property type="protein sequence ID" value="SMD10400.1"/>
    <property type="molecule type" value="Genomic_DNA"/>
</dbReference>
<sequence>MKKPLYILLFCLLATGISSCKKWLDVKPGTQVIQDEMFSTEAGFNQALLGSYLQMGTGLYADNLTMTTISAMGQNYQTTSTGHPLLEHTRYNYTAPVVKSTIATIWSNMYKAIGGVNNILDHVDQAKGVFLKNHYNLVKGEALGLRAYMHFDLLRMFGPVPVNGGSVKAIPYIKTFSKEVSPLSTTAEVIELCLKDLDEAEQLLSVYQEIVYNTEASADEFTNYTRNHFNYWAVKALKARIYLYAGDKVKALQYAKEVIASGKFPFVNRSTFNLTANQDRTFSTEHVFGLNLPLIKTLVDIRFRLEGNTSFQGSTFFLTTATMNTVFDIAQGGSTDYRYLYHIRTSNGFAYSSKFWQDGITNLQLSNQVPLIRLSEMYYIAAEATTDLTEARTLVNEIRINRGLAALTSTFNETIRMQEIAKEYIKEFYAEGQLFFYYKRLGTLPVPRSTVTMTAATYVFPLPDTEIEFGNR</sequence>
<keyword evidence="5" id="KW-0998">Cell outer membrane</keyword>
<dbReference type="RefSeq" id="WP_084291232.1">
    <property type="nucleotide sequence ID" value="NZ_FWYB01000013.1"/>
</dbReference>
<evidence type="ECO:0000256" key="2">
    <source>
        <dbReference type="ARBA" id="ARBA00006275"/>
    </source>
</evidence>
<evidence type="ECO:0000256" key="4">
    <source>
        <dbReference type="ARBA" id="ARBA00023136"/>
    </source>
</evidence>
<evidence type="ECO:0000313" key="8">
    <source>
        <dbReference type="EMBL" id="SMD10400.1"/>
    </source>
</evidence>
<evidence type="ECO:0000259" key="7">
    <source>
        <dbReference type="Pfam" id="PF14322"/>
    </source>
</evidence>
<dbReference type="Gene3D" id="1.25.40.390">
    <property type="match status" value="2"/>
</dbReference>
<evidence type="ECO:0000256" key="5">
    <source>
        <dbReference type="ARBA" id="ARBA00023237"/>
    </source>
</evidence>
<dbReference type="Proteomes" id="UP000192678">
    <property type="component" value="Unassembled WGS sequence"/>
</dbReference>
<dbReference type="OrthoDB" id="1097962at2"/>
<dbReference type="InterPro" id="IPR033985">
    <property type="entry name" value="SusD-like_N"/>
</dbReference>
<accession>A0A1W2EL09</accession>
<feature type="domain" description="SusD-like N-terminal" evidence="7">
    <location>
        <begin position="22"/>
        <end position="243"/>
    </location>
</feature>
<dbReference type="STRING" id="475255.SAMN04488101_11393"/>
<evidence type="ECO:0000256" key="1">
    <source>
        <dbReference type="ARBA" id="ARBA00004442"/>
    </source>
</evidence>
<proteinExistence type="inferred from homology"/>
<comment type="subcellular location">
    <subcellularLocation>
        <location evidence="1">Cell outer membrane</location>
    </subcellularLocation>
</comment>
<protein>
    <submittedName>
        <fullName evidence="8">SusD family protein</fullName>
    </submittedName>
</protein>
<dbReference type="SUPFAM" id="SSF48452">
    <property type="entry name" value="TPR-like"/>
    <property type="match status" value="1"/>
</dbReference>
<dbReference type="Pfam" id="PF14322">
    <property type="entry name" value="SusD-like_3"/>
    <property type="match status" value="1"/>
</dbReference>
<dbReference type="InterPro" id="IPR011990">
    <property type="entry name" value="TPR-like_helical_dom_sf"/>
</dbReference>
<keyword evidence="4" id="KW-0472">Membrane</keyword>